<comment type="caution">
    <text evidence="4">The sequence shown here is derived from an EMBL/GenBank/DDBJ whole genome shotgun (WGS) entry which is preliminary data.</text>
</comment>
<evidence type="ECO:0000259" key="3">
    <source>
        <dbReference type="PROSITE" id="PS50977"/>
    </source>
</evidence>
<sequence>MPRSSGDRPQKVAEGALQVIAAQGMRGLTHRAVDAQAGLPMGTTTRYARTRRDLLVAALGRLRSRFEGSVQVVPTDHIADDRAAVEFIASSLELMVSREVDQVAAILLRIELRNDPELRCLVDAASEPQENVLQHLAGILSNLGVDEPVRRASELLVMFDGILLAKIAAGRDISIRNMVSTYLSGVRAQTSPSQV</sequence>
<evidence type="ECO:0000256" key="1">
    <source>
        <dbReference type="ARBA" id="ARBA00023125"/>
    </source>
</evidence>
<name>A0A2U1ZTJ7_9MICO</name>
<gene>
    <name evidence="4" type="ORF">C8046_06165</name>
</gene>
<dbReference type="Pfam" id="PF17940">
    <property type="entry name" value="TetR_C_31"/>
    <property type="match status" value="1"/>
</dbReference>
<evidence type="ECO:0000313" key="5">
    <source>
        <dbReference type="Proteomes" id="UP000245166"/>
    </source>
</evidence>
<protein>
    <recommendedName>
        <fullName evidence="3">HTH tetR-type domain-containing protein</fullName>
    </recommendedName>
</protein>
<dbReference type="Proteomes" id="UP000245166">
    <property type="component" value="Unassembled WGS sequence"/>
</dbReference>
<feature type="DNA-binding region" description="H-T-H motif" evidence="2">
    <location>
        <begin position="29"/>
        <end position="48"/>
    </location>
</feature>
<evidence type="ECO:0000256" key="2">
    <source>
        <dbReference type="PROSITE-ProRule" id="PRU00335"/>
    </source>
</evidence>
<dbReference type="GO" id="GO:0003677">
    <property type="term" value="F:DNA binding"/>
    <property type="evidence" value="ECO:0007669"/>
    <property type="project" value="UniProtKB-UniRule"/>
</dbReference>
<keyword evidence="1 2" id="KW-0238">DNA-binding</keyword>
<dbReference type="Gene3D" id="1.10.357.10">
    <property type="entry name" value="Tetracycline Repressor, domain 2"/>
    <property type="match status" value="1"/>
</dbReference>
<keyword evidence="5" id="KW-1185">Reference proteome</keyword>
<feature type="domain" description="HTH tetR-type" evidence="3">
    <location>
        <begin position="6"/>
        <end position="66"/>
    </location>
</feature>
<dbReference type="SUPFAM" id="SSF46689">
    <property type="entry name" value="Homeodomain-like"/>
    <property type="match status" value="1"/>
</dbReference>
<proteinExistence type="predicted"/>
<dbReference type="PROSITE" id="PS50977">
    <property type="entry name" value="HTH_TETR_2"/>
    <property type="match status" value="1"/>
</dbReference>
<reference evidence="4 5" key="1">
    <citation type="submission" date="2018-03" db="EMBL/GenBank/DDBJ databases">
        <title>Genome assembly of novel Miniimonas species PCH200.</title>
        <authorList>
            <person name="Thakur V."/>
            <person name="Kumar V."/>
            <person name="Singh D."/>
        </authorList>
    </citation>
    <scope>NUCLEOTIDE SEQUENCE [LARGE SCALE GENOMIC DNA]</scope>
    <source>
        <strain evidence="4 5">PCH200</strain>
    </source>
</reference>
<dbReference type="InterPro" id="IPR041583">
    <property type="entry name" value="TetR_C_31"/>
</dbReference>
<organism evidence="4 5">
    <name type="scientific">Serinibacter arcticus</name>
    <dbReference type="NCBI Taxonomy" id="1655435"/>
    <lineage>
        <taxon>Bacteria</taxon>
        <taxon>Bacillati</taxon>
        <taxon>Actinomycetota</taxon>
        <taxon>Actinomycetes</taxon>
        <taxon>Micrococcales</taxon>
        <taxon>Beutenbergiaceae</taxon>
        <taxon>Serinibacter</taxon>
    </lineage>
</organism>
<dbReference type="EMBL" id="PYHR01000002">
    <property type="protein sequence ID" value="PWD50304.1"/>
    <property type="molecule type" value="Genomic_DNA"/>
</dbReference>
<accession>A0A2U1ZTJ7</accession>
<dbReference type="InterPro" id="IPR001647">
    <property type="entry name" value="HTH_TetR"/>
</dbReference>
<dbReference type="AlphaFoldDB" id="A0A2U1ZTJ7"/>
<dbReference type="InterPro" id="IPR009057">
    <property type="entry name" value="Homeodomain-like_sf"/>
</dbReference>
<evidence type="ECO:0000313" key="4">
    <source>
        <dbReference type="EMBL" id="PWD50304.1"/>
    </source>
</evidence>